<sequence length="380" mass="42639">MADPLKAVYNKVFLQQFSEKVRGAYPAFDTVGFITTVTGNQAVWDQLALKARMRRITTALGLYLPSSYEEALRILYAIDESCSGFPYLFFPDFVAVYGQAEEHWDLSMQALARFTVQSSSEFAVRPFLLREPQRMMQQMAKWAKHPNEHVRRLASEGCRPRLPWGEALTMFKHDPALVLQVLELLKTDPSPYVRKSVANNLNDIAKDHPALVLATARRWQGVHPHTDWIVRHGCRTLIRNAEPEALALFGYAEPAGAAALTAGAALTAFPPVLPGGGSCELRYELAIREGEPAHIRIEYGIDFVKARGHTVRKLFLLSDKTVPGGAHLTGVRTHNWSDLTTRRHYPGRHRITLLVNGQEVAYSEVTLVLGQNKKDEPEQC</sequence>
<organism evidence="1 2">
    <name type="scientific">Sporomusa termitida</name>
    <dbReference type="NCBI Taxonomy" id="2377"/>
    <lineage>
        <taxon>Bacteria</taxon>
        <taxon>Bacillati</taxon>
        <taxon>Bacillota</taxon>
        <taxon>Negativicutes</taxon>
        <taxon>Selenomonadales</taxon>
        <taxon>Sporomusaceae</taxon>
        <taxon>Sporomusa</taxon>
    </lineage>
</organism>
<name>A0A517E023_9FIRM</name>
<dbReference type="Proteomes" id="UP000320776">
    <property type="component" value="Chromosome"/>
</dbReference>
<dbReference type="InterPro" id="IPR016024">
    <property type="entry name" value="ARM-type_fold"/>
</dbReference>
<accession>A0A517E023</accession>
<dbReference type="Pfam" id="PF08713">
    <property type="entry name" value="DNA_alkylation"/>
    <property type="match status" value="1"/>
</dbReference>
<evidence type="ECO:0000313" key="1">
    <source>
        <dbReference type="EMBL" id="QDR82952.1"/>
    </source>
</evidence>
<dbReference type="SUPFAM" id="SSF48371">
    <property type="entry name" value="ARM repeat"/>
    <property type="match status" value="1"/>
</dbReference>
<dbReference type="KEGG" id="sted:SPTER_44010"/>
<dbReference type="AlphaFoldDB" id="A0A517E023"/>
<protein>
    <submittedName>
        <fullName evidence="1">YhaZ</fullName>
    </submittedName>
</protein>
<gene>
    <name evidence="1" type="primary">yhaZ</name>
    <name evidence="1" type="ORF">SPTER_44010</name>
</gene>
<dbReference type="RefSeq" id="WP_144352283.1">
    <property type="nucleotide sequence ID" value="NZ_CP036259.1"/>
</dbReference>
<dbReference type="Gene3D" id="1.25.40.290">
    <property type="entry name" value="ARM repeat domains"/>
    <property type="match status" value="1"/>
</dbReference>
<dbReference type="EMBL" id="CP036259">
    <property type="protein sequence ID" value="QDR82952.1"/>
    <property type="molecule type" value="Genomic_DNA"/>
</dbReference>
<keyword evidence="2" id="KW-1185">Reference proteome</keyword>
<evidence type="ECO:0000313" key="2">
    <source>
        <dbReference type="Proteomes" id="UP000320776"/>
    </source>
</evidence>
<dbReference type="OrthoDB" id="9797162at2"/>
<proteinExistence type="predicted"/>
<reference evidence="1 2" key="1">
    <citation type="submission" date="2019-02" db="EMBL/GenBank/DDBJ databases">
        <title>Closed genome of Sporomusa termitida DSM 4440.</title>
        <authorList>
            <person name="Poehlein A."/>
            <person name="Daniel R."/>
        </authorList>
    </citation>
    <scope>NUCLEOTIDE SEQUENCE [LARGE SCALE GENOMIC DNA]</scope>
    <source>
        <strain evidence="1 2">DSM 4440</strain>
    </source>
</reference>
<dbReference type="InterPro" id="IPR014825">
    <property type="entry name" value="DNA_alkylation"/>
</dbReference>